<keyword evidence="3" id="KW-1185">Reference proteome</keyword>
<feature type="signal peptide" evidence="1">
    <location>
        <begin position="1"/>
        <end position="21"/>
    </location>
</feature>
<dbReference type="AlphaFoldDB" id="A0A7W4V430"/>
<protein>
    <recommendedName>
        <fullName evidence="4">Lipoprotein</fullName>
    </recommendedName>
</protein>
<evidence type="ECO:0008006" key="4">
    <source>
        <dbReference type="Google" id="ProtNLM"/>
    </source>
</evidence>
<proteinExistence type="predicted"/>
<accession>A0A7W4V430</accession>
<evidence type="ECO:0000313" key="3">
    <source>
        <dbReference type="Proteomes" id="UP000529310"/>
    </source>
</evidence>
<reference evidence="2 3" key="1">
    <citation type="submission" date="2020-08" db="EMBL/GenBank/DDBJ databases">
        <title>Sequencing the genomes of 1000 actinobacteria strains.</title>
        <authorList>
            <person name="Klenk H.-P."/>
        </authorList>
    </citation>
    <scope>NUCLEOTIDE SEQUENCE [LARGE SCALE GENOMIC DNA]</scope>
    <source>
        <strain evidence="2 3">DSM 27099</strain>
    </source>
</reference>
<dbReference type="RefSeq" id="WP_165138638.1">
    <property type="nucleotide sequence ID" value="NZ_CP049255.1"/>
</dbReference>
<dbReference type="EMBL" id="JACHWQ010000004">
    <property type="protein sequence ID" value="MBB2976144.1"/>
    <property type="molecule type" value="Genomic_DNA"/>
</dbReference>
<name>A0A7W4V430_9MICO</name>
<evidence type="ECO:0000256" key="1">
    <source>
        <dbReference type="SAM" id="SignalP"/>
    </source>
</evidence>
<comment type="caution">
    <text evidence="2">The sequence shown here is derived from an EMBL/GenBank/DDBJ whole genome shotgun (WGS) entry which is preliminary data.</text>
</comment>
<gene>
    <name evidence="2" type="ORF">FHX49_001714</name>
</gene>
<dbReference type="Proteomes" id="UP000529310">
    <property type="component" value="Unassembled WGS sequence"/>
</dbReference>
<evidence type="ECO:0000313" key="2">
    <source>
        <dbReference type="EMBL" id="MBB2976144.1"/>
    </source>
</evidence>
<dbReference type="PROSITE" id="PS51257">
    <property type="entry name" value="PROKAR_LIPOPROTEIN"/>
    <property type="match status" value="1"/>
</dbReference>
<organism evidence="2 3">
    <name type="scientific">Microbacterium endophyticum</name>
    <dbReference type="NCBI Taxonomy" id="1526412"/>
    <lineage>
        <taxon>Bacteria</taxon>
        <taxon>Bacillati</taxon>
        <taxon>Actinomycetota</taxon>
        <taxon>Actinomycetes</taxon>
        <taxon>Micrococcales</taxon>
        <taxon>Microbacteriaceae</taxon>
        <taxon>Microbacterium</taxon>
    </lineage>
</organism>
<keyword evidence="1" id="KW-0732">Signal</keyword>
<sequence>MRIIVASLAASALVLSLAGCAASLSNSLEERGIEGTWVGSNVGYESGEYQDREVRLIIDQSTGTTFSGEKAWREVDGEWSDPEPFAGNIVDSTEFHATDFDGYIIGKVVSSTSIQATYLESGEDSGAFALDLEKVTE</sequence>
<feature type="chain" id="PRO_5031366126" description="Lipoprotein" evidence="1">
    <location>
        <begin position="22"/>
        <end position="137"/>
    </location>
</feature>